<name>A0A645I9C0_9ZZZZ</name>
<evidence type="ECO:0000313" key="1">
    <source>
        <dbReference type="EMBL" id="MPN47506.1"/>
    </source>
</evidence>
<organism evidence="1">
    <name type="scientific">bioreactor metagenome</name>
    <dbReference type="NCBI Taxonomy" id="1076179"/>
    <lineage>
        <taxon>unclassified sequences</taxon>
        <taxon>metagenomes</taxon>
        <taxon>ecological metagenomes</taxon>
    </lineage>
</organism>
<proteinExistence type="predicted"/>
<comment type="caution">
    <text evidence="1">The sequence shown here is derived from an EMBL/GenBank/DDBJ whole genome shotgun (WGS) entry which is preliminary data.</text>
</comment>
<protein>
    <submittedName>
        <fullName evidence="1">Uncharacterized protein</fullName>
    </submittedName>
</protein>
<reference evidence="1" key="1">
    <citation type="submission" date="2019-08" db="EMBL/GenBank/DDBJ databases">
        <authorList>
            <person name="Kucharzyk K."/>
            <person name="Murdoch R.W."/>
            <person name="Higgins S."/>
            <person name="Loffler F."/>
        </authorList>
    </citation>
    <scope>NUCLEOTIDE SEQUENCE</scope>
</reference>
<accession>A0A645I9C0</accession>
<sequence length="107" mass="11851">MRMRENCLIQRVSDSGLEGRVEVGPPHHVIRRLSQHIQRAIQADNAQGQRAGLVRTQHIHAAQVFYGVQAAYDDTALGHSLSAFCHADADDRGQKLGRDAYCQCDGE</sequence>
<dbReference type="AlphaFoldDB" id="A0A645I9C0"/>
<gene>
    <name evidence="1" type="ORF">SDC9_195108</name>
</gene>
<dbReference type="EMBL" id="VSSQ01109049">
    <property type="protein sequence ID" value="MPN47506.1"/>
    <property type="molecule type" value="Genomic_DNA"/>
</dbReference>